<dbReference type="AlphaFoldDB" id="A0A5P8W3J1"/>
<evidence type="ECO:0000313" key="1">
    <source>
        <dbReference type="EMBL" id="QFS47174.1"/>
    </source>
</evidence>
<accession>A0A5P8W3J1</accession>
<dbReference type="Pfam" id="PF06089">
    <property type="entry name" value="Asparaginase_II"/>
    <property type="match status" value="1"/>
</dbReference>
<dbReference type="PANTHER" id="PTHR42110:SF1">
    <property type="entry name" value="L-ASPARAGINASE, PUTATIVE (AFU_ORTHOLOGUE AFUA_3G11890)-RELATED"/>
    <property type="match status" value="1"/>
</dbReference>
<organism evidence="1 2">
    <name type="scientific">Nostoc sphaeroides CCNUC1</name>
    <dbReference type="NCBI Taxonomy" id="2653204"/>
    <lineage>
        <taxon>Bacteria</taxon>
        <taxon>Bacillati</taxon>
        <taxon>Cyanobacteriota</taxon>
        <taxon>Cyanophyceae</taxon>
        <taxon>Nostocales</taxon>
        <taxon>Nostocaceae</taxon>
        <taxon>Nostoc</taxon>
    </lineage>
</organism>
<dbReference type="EMBL" id="CP045226">
    <property type="protein sequence ID" value="QFS47174.1"/>
    <property type="molecule type" value="Genomic_DNA"/>
</dbReference>
<dbReference type="Proteomes" id="UP000326678">
    <property type="component" value="Chromosome Gxm1"/>
</dbReference>
<protein>
    <submittedName>
        <fullName evidence="1">L-asparaginase</fullName>
    </submittedName>
</protein>
<evidence type="ECO:0000313" key="2">
    <source>
        <dbReference type="Proteomes" id="UP000326678"/>
    </source>
</evidence>
<proteinExistence type="predicted"/>
<reference evidence="1 2" key="1">
    <citation type="submission" date="2019-10" db="EMBL/GenBank/DDBJ databases">
        <title>Genomic and transcriptomic insights into the perfect genentic adaptation of a filamentous nitrogen-fixing cyanobacterium to rice fields.</title>
        <authorList>
            <person name="Chen Z."/>
        </authorList>
    </citation>
    <scope>NUCLEOTIDE SEQUENCE [LARGE SCALE GENOMIC DNA]</scope>
    <source>
        <strain evidence="1">CCNUC1</strain>
    </source>
</reference>
<name>A0A5P8W3J1_9NOSO</name>
<gene>
    <name evidence="1" type="ORF">GXM_04664</name>
</gene>
<dbReference type="KEGG" id="nsh:GXM_04664"/>
<dbReference type="PANTHER" id="PTHR42110">
    <property type="entry name" value="L-ASPARAGINASE, PUTATIVE (AFU_ORTHOLOGUE AFUA_3G11890)-RELATED"/>
    <property type="match status" value="1"/>
</dbReference>
<sequence>MTKLIKKGNKYKPMTMGKRTQATALEVRLLREGIIESRHIVQAVVCDERGRVLTVAGNSETAAFIRSALKPFQALAVTTTGTLERYDLSDRDLAIITSSHKGRIDQVRQVFNILWRADIDPTVLQCPIPEGKRSNLEYNCSGKHAGMLAVCQQRHWPLNNYLDRKHPIQQLILGKVAELLRMPAAEFISAHDDCGAPTYLMQLGHMASLYALLASSTNLDMERIVRAMTHHPAMVAGDGEFDTELMRLTPGELVSKTGAEGVQCIGRLGEGLGLAIKVMDGAKRAKYAVAIHLLQQMGWISPSAAESLCEKFVTLGKYKRLEVIGELSFL</sequence>
<keyword evidence="2" id="KW-1185">Reference proteome</keyword>
<dbReference type="InterPro" id="IPR010349">
    <property type="entry name" value="Asparaginase_II"/>
</dbReference>